<organism evidence="2 3">
    <name type="scientific">Acidiferrimicrobium australe</name>
    <dbReference type="NCBI Taxonomy" id="2664430"/>
    <lineage>
        <taxon>Bacteria</taxon>
        <taxon>Bacillati</taxon>
        <taxon>Actinomycetota</taxon>
        <taxon>Acidimicrobiia</taxon>
        <taxon>Acidimicrobiales</taxon>
        <taxon>Acidimicrobiaceae</taxon>
        <taxon>Acidiferrimicrobium</taxon>
    </lineage>
</organism>
<evidence type="ECO:0000313" key="3">
    <source>
        <dbReference type="Proteomes" id="UP000437736"/>
    </source>
</evidence>
<accession>A0ABW9QUE6</accession>
<evidence type="ECO:0000313" key="2">
    <source>
        <dbReference type="EMBL" id="MST33111.1"/>
    </source>
</evidence>
<gene>
    <name evidence="2" type="ORF">GHK86_10320</name>
</gene>
<name>A0ABW9QUE6_9ACTN</name>
<feature type="signal peptide" evidence="1">
    <location>
        <begin position="1"/>
        <end position="36"/>
    </location>
</feature>
<dbReference type="EMBL" id="WJHE01000489">
    <property type="protein sequence ID" value="MST33111.1"/>
    <property type="molecule type" value="Genomic_DNA"/>
</dbReference>
<sequence length="333" mass="34923">MTAVGRRSRARRHGPLGALVCSIALALVLSACGVSATGQTAASRPTQPAGPPVTLPAVNAPKDSFAFDYGQLRLWLPTHWTAENETGCLTPLHDVVLLADACPHAGSHGTYLRLSPRATPAAGATKLTVGHTTVYQTTTAGPGIRWSVPSLQVTIQIVGAVARSVARTLGPSSLHALLALHHPVAVPAAWKTVRYDGIHARVPAHWQVVHQLFWLTCHGFLNPGRRPPLVLLGDQDQDPSSSCPSGFDPTTQLRPTNGLWLSSSNAPFLPGGAGTITATTHLDGRTLTLRSTPSDGPLLEVIVRHGPRRTVAVIALGTNPTTAEAILTSVQSG</sequence>
<dbReference type="Proteomes" id="UP000437736">
    <property type="component" value="Unassembled WGS sequence"/>
</dbReference>
<keyword evidence="3" id="KW-1185">Reference proteome</keyword>
<proteinExistence type="predicted"/>
<evidence type="ECO:0000256" key="1">
    <source>
        <dbReference type="SAM" id="SignalP"/>
    </source>
</evidence>
<protein>
    <submittedName>
        <fullName evidence="2">Uncharacterized protein</fullName>
    </submittedName>
</protein>
<dbReference type="PROSITE" id="PS51257">
    <property type="entry name" value="PROKAR_LIPOPROTEIN"/>
    <property type="match status" value="1"/>
</dbReference>
<reference evidence="2 3" key="1">
    <citation type="submission" date="2019-11" db="EMBL/GenBank/DDBJ databases">
        <title>Acidiferrimicrobium australis gen. nov., sp. nov., an acidophilic and obligately heterotrophic, member of the Actinobacteria that catalyses dissimilatory oxido- reduction of iron isolated from metal-rich acidic water in Chile.</title>
        <authorList>
            <person name="Gonzalez D."/>
            <person name="Huber K."/>
            <person name="Hedrich S."/>
            <person name="Rojas-Villalobos C."/>
            <person name="Quatrini R."/>
            <person name="Dinamarca M.A."/>
            <person name="Schwarz A."/>
            <person name="Canales C."/>
            <person name="Nancucheo I."/>
        </authorList>
    </citation>
    <scope>NUCLEOTIDE SEQUENCE [LARGE SCALE GENOMIC DNA]</scope>
    <source>
        <strain evidence="2 3">USS-CCA1</strain>
    </source>
</reference>
<keyword evidence="1" id="KW-0732">Signal</keyword>
<feature type="chain" id="PRO_5047464729" evidence="1">
    <location>
        <begin position="37"/>
        <end position="333"/>
    </location>
</feature>
<comment type="caution">
    <text evidence="2">The sequence shown here is derived from an EMBL/GenBank/DDBJ whole genome shotgun (WGS) entry which is preliminary data.</text>
</comment>